<evidence type="ECO:0000313" key="4">
    <source>
        <dbReference type="Proteomes" id="UP000284403"/>
    </source>
</evidence>
<dbReference type="Proteomes" id="UP000284403">
    <property type="component" value="Unassembled WGS sequence"/>
</dbReference>
<dbReference type="PANTHER" id="PTHR33129">
    <property type="entry name" value="PROTEIN KINASE DOMAIN-CONTAINING PROTEIN-RELATED"/>
    <property type="match status" value="1"/>
</dbReference>
<feature type="domain" description="Retrotransposon hot spot protein N-terminal" evidence="2">
    <location>
        <begin position="1"/>
        <end position="50"/>
    </location>
</feature>
<evidence type="ECO:0000313" key="3">
    <source>
        <dbReference type="EMBL" id="RNF01727.1"/>
    </source>
</evidence>
<dbReference type="EMBL" id="MKKU01000809">
    <property type="protein sequence ID" value="RNF01727.1"/>
    <property type="molecule type" value="Genomic_DNA"/>
</dbReference>
<dbReference type="NCBIfam" id="TIGR01631">
    <property type="entry name" value="Trypano_RHS"/>
    <property type="match status" value="1"/>
</dbReference>
<dbReference type="OrthoDB" id="250622at2759"/>
<reference evidence="3 4" key="1">
    <citation type="journal article" date="2018" name="BMC Genomics">
        <title>Genomic comparison of Trypanosoma conorhini and Trypanosoma rangeli to Trypanosoma cruzi strains of high and low virulence.</title>
        <authorList>
            <person name="Bradwell K.R."/>
            <person name="Koparde V.N."/>
            <person name="Matveyev A.V."/>
            <person name="Serrano M.G."/>
            <person name="Alves J.M."/>
            <person name="Parikh H."/>
            <person name="Huang B."/>
            <person name="Lee V."/>
            <person name="Espinosa-Alvarez O."/>
            <person name="Ortiz P.A."/>
            <person name="Costa-Martins A.G."/>
            <person name="Teixeira M.M."/>
            <person name="Buck G.A."/>
        </authorList>
    </citation>
    <scope>NUCLEOTIDE SEQUENCE [LARGE SCALE GENOMIC DNA]</scope>
    <source>
        <strain evidence="3 4">025E</strain>
    </source>
</reference>
<dbReference type="InterPro" id="IPR046836">
    <property type="entry name" value="RHS_C"/>
</dbReference>
<evidence type="ECO:0000259" key="2">
    <source>
        <dbReference type="Pfam" id="PF20445"/>
    </source>
</evidence>
<accession>A0A3R7N7T3</accession>
<proteinExistence type="predicted"/>
<dbReference type="Pfam" id="PF07999">
    <property type="entry name" value="RHSP"/>
    <property type="match status" value="1"/>
</dbReference>
<organism evidence="3 4">
    <name type="scientific">Trypanosoma conorhini</name>
    <dbReference type="NCBI Taxonomy" id="83891"/>
    <lineage>
        <taxon>Eukaryota</taxon>
        <taxon>Discoba</taxon>
        <taxon>Euglenozoa</taxon>
        <taxon>Kinetoplastea</taxon>
        <taxon>Metakinetoplastina</taxon>
        <taxon>Trypanosomatida</taxon>
        <taxon>Trypanosomatidae</taxon>
        <taxon>Trypanosoma</taxon>
    </lineage>
</organism>
<dbReference type="AlphaFoldDB" id="A0A3R7N7T3"/>
<sequence>MILTSEKGWPCTLAQNRIATKDCYVNSEVERVWRIVQGDLNQLLDGKDKKKLGVGRRVLLGTPGIGKSMSAGSYLLYQLLHYDDKQLHVVVYCFGGDLAYVFDRTTITVTKYMDEINISNLMDDLVRQRKLKGFVIYDVDKEGREPSCGYPPSKSWGVIVLLSPKEDNYKSWEKQMGGNQLVMNRPDEIDVKAMCAWEKRGESAEEQMKYWTMAKKHMDDVGPILRSIFSGRAWKKRSIANDEVKSINALNAKYYMRVEVAVDWTETNVSYKLVKIV</sequence>
<dbReference type="PANTHER" id="PTHR33129:SF3">
    <property type="entry name" value="HOT SPOT (RHS) PROTEIN, PUTATIVE-RELATED"/>
    <property type="match status" value="1"/>
</dbReference>
<comment type="caution">
    <text evidence="3">The sequence shown here is derived from an EMBL/GenBank/DDBJ whole genome shotgun (WGS) entry which is preliminary data.</text>
</comment>
<dbReference type="GeneID" id="40322181"/>
<dbReference type="InterPro" id="IPR006518">
    <property type="entry name" value="Trypano_RHS"/>
</dbReference>
<feature type="domain" description="Retrotransposon hot spot protein,C-terminal" evidence="1">
    <location>
        <begin position="58"/>
        <end position="277"/>
    </location>
</feature>
<keyword evidence="4" id="KW-1185">Reference proteome</keyword>
<evidence type="ECO:0000259" key="1">
    <source>
        <dbReference type="Pfam" id="PF07999"/>
    </source>
</evidence>
<dbReference type="Pfam" id="PF20445">
    <property type="entry name" value="RHS_N"/>
    <property type="match status" value="1"/>
</dbReference>
<dbReference type="InterPro" id="IPR046835">
    <property type="entry name" value="RHS_N"/>
</dbReference>
<dbReference type="InterPro" id="IPR052980">
    <property type="entry name" value="Crinkler_effector"/>
</dbReference>
<gene>
    <name evidence="3" type="ORF">Tco025E_08570</name>
</gene>
<protein>
    <submittedName>
        <fullName evidence="3">Retrotransposon hot spot (RHS) protein</fullName>
    </submittedName>
</protein>
<name>A0A3R7N7T3_9TRYP</name>
<dbReference type="RefSeq" id="XP_029224512.1">
    <property type="nucleotide sequence ID" value="XM_029375415.1"/>
</dbReference>